<reference evidence="2" key="3">
    <citation type="submission" date="2025-07" db="EMBL/GenBank/DDBJ databases">
        <authorList>
            <consortium name="NCBI Genome Project"/>
        </authorList>
    </citation>
    <scope>NUCLEOTIDE SEQUENCE</scope>
    <source>
        <strain evidence="2">CBS432</strain>
    </source>
</reference>
<dbReference type="GeneID" id="54634115"/>
<feature type="transmembrane region" description="Helical" evidence="1">
    <location>
        <begin position="7"/>
        <end position="28"/>
    </location>
</feature>
<keyword evidence="1" id="KW-0472">Membrane</keyword>
<dbReference type="OrthoDB" id="4036917at2759"/>
<dbReference type="AlphaFoldDB" id="A0A8B8V0X5"/>
<proteinExistence type="predicted"/>
<keyword evidence="1" id="KW-0812">Transmembrane</keyword>
<protein>
    <submittedName>
        <fullName evidence="2">Eri1p</fullName>
    </submittedName>
</protein>
<dbReference type="VEuPathDB" id="FungiDB:SPAR_P01730"/>
<evidence type="ECO:0000256" key="1">
    <source>
        <dbReference type="SAM" id="Phobius"/>
    </source>
</evidence>
<reference evidence="2" key="1">
    <citation type="journal article" date="2017" name="Nat. Genet.">
        <title>Contrasting evolutionary genome dynamics between domesticated and wild yeasts.</title>
        <authorList>
            <person name="Yue J.X."/>
            <person name="Li J."/>
            <person name="Aigrain L."/>
            <person name="Hallin J."/>
            <person name="Persson K."/>
            <person name="Oliver K."/>
            <person name="Bergstrom A."/>
            <person name="Coupland P."/>
            <person name="Warringer J."/>
            <person name="Lagomarsino M.C."/>
            <person name="Fischer G."/>
            <person name="Durbin R."/>
            <person name="Liti G."/>
        </authorList>
    </citation>
    <scope>NUCLEOTIDE SEQUENCE</scope>
    <source>
        <strain evidence="2">CBS432</strain>
    </source>
</reference>
<keyword evidence="1" id="KW-1133">Transmembrane helix</keyword>
<feature type="transmembrane region" description="Helical" evidence="1">
    <location>
        <begin position="34"/>
        <end position="56"/>
    </location>
</feature>
<dbReference type="RefSeq" id="XP_033769670.1">
    <property type="nucleotide sequence ID" value="XM_033913779.1"/>
</dbReference>
<evidence type="ECO:0000313" key="2">
    <source>
        <dbReference type="RefSeq" id="XP_033769670.1"/>
    </source>
</evidence>
<name>A0A8B8V0X5_SACPA</name>
<dbReference type="KEGG" id="spao:SPAR_P01730"/>
<organism evidence="2">
    <name type="scientific">Saccharomyces paradoxus</name>
    <name type="common">Yeast</name>
    <name type="synonym">Saccharomyces douglasii</name>
    <dbReference type="NCBI Taxonomy" id="27291"/>
    <lineage>
        <taxon>Eukaryota</taxon>
        <taxon>Fungi</taxon>
        <taxon>Dikarya</taxon>
        <taxon>Ascomycota</taxon>
        <taxon>Saccharomycotina</taxon>
        <taxon>Saccharomycetes</taxon>
        <taxon>Saccharomycetales</taxon>
        <taxon>Saccharomycetaceae</taxon>
        <taxon>Saccharomyces</taxon>
    </lineage>
</organism>
<reference evidence="2" key="4">
    <citation type="submission" date="2025-08" db="UniProtKB">
        <authorList>
            <consortium name="RefSeq"/>
        </authorList>
    </citation>
    <scope>IDENTIFICATION</scope>
    <source>
        <strain evidence="2">CBS432</strain>
    </source>
</reference>
<sequence>MRPRNLGFLVLGFTYSVLLISLATFYWLRDNESLLHYWCVLLLCPATLWLWALISWCDSEMFASSKDE</sequence>
<gene>
    <name evidence="2" type="primary">ERI1</name>
    <name evidence="2" type="ORF">SPAR_P01730</name>
</gene>
<accession>A0A8B8V0X5</accession>
<reference evidence="2" key="2">
    <citation type="submission" date="2020-01" db="EMBL/GenBank/DDBJ databases">
        <title>Population-level Yeast Reference Genomes.</title>
        <authorList>
            <person name="Yue J.-X."/>
        </authorList>
    </citation>
    <scope>NUCLEOTIDE SEQUENCE</scope>
    <source>
        <strain evidence="2">CBS432</strain>
    </source>
</reference>